<dbReference type="Proteomes" id="UP000229675">
    <property type="component" value="Unassembled WGS sequence"/>
</dbReference>
<reference evidence="2" key="1">
    <citation type="submission" date="2017-09" db="EMBL/GenBank/DDBJ databases">
        <title>Depth-based differentiation of microbial function through sediment-hosted aquifers and enrichment of novel symbionts in the deep terrestrial subsurface.</title>
        <authorList>
            <person name="Probst A.J."/>
            <person name="Ladd B."/>
            <person name="Jarett J.K."/>
            <person name="Geller-Mcgrath D.E."/>
            <person name="Sieber C.M.K."/>
            <person name="Emerson J.B."/>
            <person name="Anantharaman K."/>
            <person name="Thomas B.C."/>
            <person name="Malmstrom R."/>
            <person name="Stieglmeier M."/>
            <person name="Klingl A."/>
            <person name="Woyke T."/>
            <person name="Ryan C.M."/>
            <person name="Banfield J.F."/>
        </authorList>
    </citation>
    <scope>NUCLEOTIDE SEQUENCE [LARGE SCALE GENOMIC DNA]</scope>
</reference>
<dbReference type="InterPro" id="IPR009241">
    <property type="entry name" value="HigB-like"/>
</dbReference>
<protein>
    <submittedName>
        <fullName evidence="1">Type II toxin-antitoxin system RelE/ParE family toxin</fullName>
    </submittedName>
</protein>
<dbReference type="EMBL" id="PEZD01000006">
    <property type="protein sequence ID" value="PIS17523.1"/>
    <property type="molecule type" value="Genomic_DNA"/>
</dbReference>
<evidence type="ECO:0000313" key="1">
    <source>
        <dbReference type="EMBL" id="PIS17523.1"/>
    </source>
</evidence>
<accession>A0A2H0WXY2</accession>
<name>A0A2H0WXY2_9BACT</name>
<organism evidence="1 2">
    <name type="scientific">Candidatus Nealsonbacteria bacterium CG09_land_8_20_14_0_10_42_14</name>
    <dbReference type="NCBI Taxonomy" id="1974707"/>
    <lineage>
        <taxon>Bacteria</taxon>
        <taxon>Candidatus Nealsoniibacteriota</taxon>
    </lineage>
</organism>
<sequence length="126" mass="15371">MIYNGDTKEYKVKFYKDIKTGRSPVLEYIDRLRDKEGSKIFKYIEFLRINEGYLEEPYSKHIKGKIRELRVDFGRHRHRLFYFTFIKKTIILLHAFFKKTDRTSISEIKKAEENHQNVLKNSKIYE</sequence>
<gene>
    <name evidence="1" type="ORF">COT59_00250</name>
</gene>
<dbReference type="Pfam" id="PF05973">
    <property type="entry name" value="Gp49"/>
    <property type="match status" value="1"/>
</dbReference>
<comment type="caution">
    <text evidence="1">The sequence shown here is derived from an EMBL/GenBank/DDBJ whole genome shotgun (WGS) entry which is preliminary data.</text>
</comment>
<evidence type="ECO:0000313" key="2">
    <source>
        <dbReference type="Proteomes" id="UP000229675"/>
    </source>
</evidence>
<proteinExistence type="predicted"/>
<dbReference type="AlphaFoldDB" id="A0A2H0WXY2"/>